<protein>
    <submittedName>
        <fullName evidence="2">Uncharacterized protein</fullName>
    </submittedName>
</protein>
<keyword evidence="1" id="KW-0732">Signal</keyword>
<dbReference type="Proteomes" id="UP000886476">
    <property type="component" value="Unassembled WGS sequence"/>
</dbReference>
<dbReference type="EMBL" id="JABFDN010000008">
    <property type="protein sequence ID" value="NPU67940.1"/>
    <property type="molecule type" value="Genomic_DNA"/>
</dbReference>
<dbReference type="RefSeq" id="WP_172113009.1">
    <property type="nucleotide sequence ID" value="NZ_JABFDM010000010.1"/>
</dbReference>
<evidence type="ECO:0000313" key="2">
    <source>
        <dbReference type="EMBL" id="NPU67940.1"/>
    </source>
</evidence>
<sequence>MRRIMIAVLVSAVGLLASHGQAAAQGGENEVEEIYVARTVRHGRVVPSDFCAPTKTGFAPALEDQLTVHAVNVQPGDGRMTGSPDKSIGEMRVCIGQAMDPTLLGTYTEGQFNGIAFTGIGDCRLVRGNQPEEGLLTHRCFMALSGLPAPYVGGFLISSSLYSRTPFGTESSPPGYAQAGIMVIRLWKKRLP</sequence>
<reference evidence="2" key="1">
    <citation type="submission" date="2020-05" db="EMBL/GenBank/DDBJ databases">
        <title>Nod-independent and nitrogen-fixing Bradyrhizobium aeschynomene sp. nov. isolated from nodules of Aeschynomene indica.</title>
        <authorList>
            <person name="Zhang Z."/>
        </authorList>
    </citation>
    <scope>NUCLEOTIDE SEQUENCE</scope>
    <source>
        <strain evidence="2">83012</strain>
    </source>
</reference>
<organism evidence="2 3">
    <name type="scientific">Bradyrhizobium aeschynomenes</name>
    <dbReference type="NCBI Taxonomy" id="2734909"/>
    <lineage>
        <taxon>Bacteria</taxon>
        <taxon>Pseudomonadati</taxon>
        <taxon>Pseudomonadota</taxon>
        <taxon>Alphaproteobacteria</taxon>
        <taxon>Hyphomicrobiales</taxon>
        <taxon>Nitrobacteraceae</taxon>
        <taxon>Bradyrhizobium</taxon>
    </lineage>
</organism>
<feature type="signal peptide" evidence="1">
    <location>
        <begin position="1"/>
        <end position="24"/>
    </location>
</feature>
<keyword evidence="3" id="KW-1185">Reference proteome</keyword>
<evidence type="ECO:0000313" key="3">
    <source>
        <dbReference type="Proteomes" id="UP000886476"/>
    </source>
</evidence>
<name>A0ABX2CKJ1_9BRAD</name>
<evidence type="ECO:0000256" key="1">
    <source>
        <dbReference type="SAM" id="SignalP"/>
    </source>
</evidence>
<proteinExistence type="predicted"/>
<comment type="caution">
    <text evidence="2">The sequence shown here is derived from an EMBL/GenBank/DDBJ whole genome shotgun (WGS) entry which is preliminary data.</text>
</comment>
<feature type="chain" id="PRO_5045893295" evidence="1">
    <location>
        <begin position="25"/>
        <end position="192"/>
    </location>
</feature>
<gene>
    <name evidence="2" type="ORF">HL667_23260</name>
</gene>
<accession>A0ABX2CKJ1</accession>